<name>A0A1S1PPJ9_9ACTN</name>
<dbReference type="EMBL" id="MAXA01000240">
    <property type="protein sequence ID" value="OHV23246.1"/>
    <property type="molecule type" value="Genomic_DNA"/>
</dbReference>
<gene>
    <name evidence="2" type="ORF">BBK14_24295</name>
</gene>
<keyword evidence="3" id="KW-1185">Reference proteome</keyword>
<accession>A0A1S1PPJ9</accession>
<feature type="compositionally biased region" description="Basic and acidic residues" evidence="1">
    <location>
        <begin position="318"/>
        <end position="331"/>
    </location>
</feature>
<protein>
    <recommendedName>
        <fullName evidence="4">Phage Gp37/Gp68 family protein</fullName>
    </recommendedName>
</protein>
<reference evidence="3" key="1">
    <citation type="submission" date="2016-07" db="EMBL/GenBank/DDBJ databases">
        <title>Frankia sp. NRRL B-16219 Genome sequencing.</title>
        <authorList>
            <person name="Ghodhbane-Gtari F."/>
            <person name="Swanson E."/>
            <person name="Gueddou A."/>
            <person name="Louati M."/>
            <person name="Nouioui I."/>
            <person name="Hezbri K."/>
            <person name="Abebe-Akele F."/>
            <person name="Simpson S."/>
            <person name="Morris K."/>
            <person name="Thomas K."/>
            <person name="Gtari M."/>
            <person name="Tisa L.S."/>
        </authorList>
    </citation>
    <scope>NUCLEOTIDE SEQUENCE [LARGE SCALE GENOMIC DNA]</scope>
    <source>
        <strain evidence="3">NRRL B-16219</strain>
    </source>
</reference>
<dbReference type="Pfam" id="PF07505">
    <property type="entry name" value="DUF5131"/>
    <property type="match status" value="1"/>
</dbReference>
<evidence type="ECO:0000256" key="1">
    <source>
        <dbReference type="SAM" id="MobiDB-lite"/>
    </source>
</evidence>
<dbReference type="OrthoDB" id="9787478at2"/>
<comment type="caution">
    <text evidence="2">The sequence shown here is derived from an EMBL/GenBank/DDBJ whole genome shotgun (WGS) entry which is preliminary data.</text>
</comment>
<feature type="region of interest" description="Disordered" evidence="1">
    <location>
        <begin position="318"/>
        <end position="340"/>
    </location>
</feature>
<evidence type="ECO:0000313" key="2">
    <source>
        <dbReference type="EMBL" id="OHV23246.1"/>
    </source>
</evidence>
<dbReference type="AlphaFoldDB" id="A0A1S1PPJ9"/>
<proteinExistence type="predicted"/>
<evidence type="ECO:0000313" key="3">
    <source>
        <dbReference type="Proteomes" id="UP000179769"/>
    </source>
</evidence>
<dbReference type="InterPro" id="IPR011101">
    <property type="entry name" value="DUF5131"/>
</dbReference>
<organism evidence="2 3">
    <name type="scientific">Parafrankia soli</name>
    <dbReference type="NCBI Taxonomy" id="2599596"/>
    <lineage>
        <taxon>Bacteria</taxon>
        <taxon>Bacillati</taxon>
        <taxon>Actinomycetota</taxon>
        <taxon>Actinomycetes</taxon>
        <taxon>Frankiales</taxon>
        <taxon>Frankiaceae</taxon>
        <taxon>Parafrankia</taxon>
    </lineage>
</organism>
<evidence type="ECO:0008006" key="4">
    <source>
        <dbReference type="Google" id="ProtNLM"/>
    </source>
</evidence>
<dbReference type="RefSeq" id="WP_071065844.1">
    <property type="nucleotide sequence ID" value="NZ_MAXA01000240.1"/>
</dbReference>
<sequence length="366" mass="41423">MSEHSTIEWTDATWNPVTGCTKVSPGCDHCYAERFTERFRGQGSFARVTRSEERLYQPLRWRRPRRVFVNSTSDLFHDDIPTAFIVRVFSVMARTPQHTYQLLTKRHGRMRALLASASFWTEVASVARLRSAPATRYLPNVWIGVSAEDQQRAELRIPALLETPAAVRFVSAEPLLGPVHLTVLRMRNGAHLDALAGDVIHPSTGEIYAAAPACLDWVIVGGESGPKARPMHPLWARDLRDQTTSRGRAFFFKQWGEWAPAQHSVKIDPEIIARYAAHRQDTTEIDAAKRASEAVGATHGYAVWAHRHGWEPHRYTHKPWSGERGHVDESTHASIRRWGKRRAGRELDGRTWDDMPASHLPSAARV</sequence>
<dbReference type="Proteomes" id="UP000179769">
    <property type="component" value="Unassembled WGS sequence"/>
</dbReference>